<dbReference type="PANTHER" id="PTHR36330">
    <property type="entry name" value="LIPASE/LIPOOXYGENASE, PLAT/LH2 FAMILY PROTEIN"/>
    <property type="match status" value="1"/>
</dbReference>
<organism evidence="3 4">
    <name type="scientific">Iris pallida</name>
    <name type="common">Sweet iris</name>
    <dbReference type="NCBI Taxonomy" id="29817"/>
    <lineage>
        <taxon>Eukaryota</taxon>
        <taxon>Viridiplantae</taxon>
        <taxon>Streptophyta</taxon>
        <taxon>Embryophyta</taxon>
        <taxon>Tracheophyta</taxon>
        <taxon>Spermatophyta</taxon>
        <taxon>Magnoliopsida</taxon>
        <taxon>Liliopsida</taxon>
        <taxon>Asparagales</taxon>
        <taxon>Iridaceae</taxon>
        <taxon>Iridoideae</taxon>
        <taxon>Irideae</taxon>
        <taxon>Iris</taxon>
    </lineage>
</organism>
<feature type="transmembrane region" description="Helical" evidence="1">
    <location>
        <begin position="458"/>
        <end position="477"/>
    </location>
</feature>
<sequence length="488" mass="53222">MEKSGLGYSYRVNCNSTECVLCGCCFSLDLGCRVRKRKEEKDISFQLFIFFSLGAQGKGKGKWFKIKEMEALFARHLVSSICTGFPSRLHLTNSISEELVRFHLLPRRIKKQMGHSCIIPRSKQSAYQDFQDFVKPSRLLPASEANMFTKYTYNEMFTSVELDTSSSFYIVELRTSKDFGSSLSDLNAGILFCLINANGDSILQRISAVALEHPGKGKDVIPSESIHFQRGSVDIVAFKGLKLGRIESLWVGLESGSWRLDGIRLTVIDGPLPLSSSIEGIQDDELDVFQYNFEAENILLGEGGESVAELRPVLVHEFPGEIISSFLKNVDPSASPLSGSELASNAEGMREYSDLKFSLLLYDTILVSMGSAVLLAFSSGERDALSFLVGGIGGLAYLLLLQRSVDGLPIDGEREDLVQGLGTIKGPLLTLAIVTITGAVAAKHGIGNSSMALTPAELFLGVAGFLTCKVAVLLAAFKPIKRSPKEND</sequence>
<evidence type="ECO:0000259" key="2">
    <source>
        <dbReference type="Pfam" id="PF24938"/>
    </source>
</evidence>
<proteinExistence type="predicted"/>
<dbReference type="PANTHER" id="PTHR36330:SF2">
    <property type="entry name" value="LIPASE_LIPOOXYGENASE, PLAT_LH2 FAMILY PROTEIN"/>
    <property type="match status" value="1"/>
</dbReference>
<feature type="transmembrane region" description="Helical" evidence="1">
    <location>
        <begin position="428"/>
        <end position="446"/>
    </location>
</feature>
<comment type="caution">
    <text evidence="3">The sequence shown here is derived from an EMBL/GenBank/DDBJ whole genome shotgun (WGS) entry which is preliminary data.</text>
</comment>
<dbReference type="Pfam" id="PF24938">
    <property type="entry name" value="DUF7755"/>
    <property type="match status" value="1"/>
</dbReference>
<reference evidence="3" key="2">
    <citation type="submission" date="2023-04" db="EMBL/GenBank/DDBJ databases">
        <authorList>
            <person name="Bruccoleri R.E."/>
            <person name="Oakeley E.J."/>
            <person name="Faust A.-M."/>
            <person name="Dessus-Babus S."/>
            <person name="Altorfer M."/>
            <person name="Burckhardt D."/>
            <person name="Oertli M."/>
            <person name="Naumann U."/>
            <person name="Petersen F."/>
            <person name="Wong J."/>
        </authorList>
    </citation>
    <scope>NUCLEOTIDE SEQUENCE</scope>
    <source>
        <strain evidence="3">GSM-AAB239-AS_SAM_17_03QT</strain>
        <tissue evidence="3">Leaf</tissue>
    </source>
</reference>
<gene>
    <name evidence="3" type="ORF">M6B38_104585</name>
</gene>
<feature type="transmembrane region" description="Helical" evidence="1">
    <location>
        <begin position="384"/>
        <end position="401"/>
    </location>
</feature>
<reference evidence="3" key="1">
    <citation type="journal article" date="2023" name="GigaByte">
        <title>Genome assembly of the bearded iris, Iris pallida Lam.</title>
        <authorList>
            <person name="Bruccoleri R.E."/>
            <person name="Oakeley E.J."/>
            <person name="Faust A.M.E."/>
            <person name="Altorfer M."/>
            <person name="Dessus-Babus S."/>
            <person name="Burckhardt D."/>
            <person name="Oertli M."/>
            <person name="Naumann U."/>
            <person name="Petersen F."/>
            <person name="Wong J."/>
        </authorList>
    </citation>
    <scope>NUCLEOTIDE SEQUENCE</scope>
    <source>
        <strain evidence="3">GSM-AAB239-AS_SAM_17_03QT</strain>
    </source>
</reference>
<dbReference type="Proteomes" id="UP001140949">
    <property type="component" value="Unassembled WGS sequence"/>
</dbReference>
<keyword evidence="1" id="KW-0472">Membrane</keyword>
<feature type="transmembrane region" description="Helical" evidence="1">
    <location>
        <begin position="359"/>
        <end position="378"/>
    </location>
</feature>
<feature type="domain" description="DUF7755" evidence="2">
    <location>
        <begin position="167"/>
        <end position="315"/>
    </location>
</feature>
<name>A0AAX6F2W7_IRIPA</name>
<dbReference type="InterPro" id="IPR056657">
    <property type="entry name" value="DUF7755"/>
</dbReference>
<keyword evidence="4" id="KW-1185">Reference proteome</keyword>
<dbReference type="AlphaFoldDB" id="A0AAX6F2W7"/>
<evidence type="ECO:0000313" key="4">
    <source>
        <dbReference type="Proteomes" id="UP001140949"/>
    </source>
</evidence>
<keyword evidence="1" id="KW-0812">Transmembrane</keyword>
<keyword evidence="1" id="KW-1133">Transmembrane helix</keyword>
<evidence type="ECO:0000313" key="3">
    <source>
        <dbReference type="EMBL" id="KAJ6810772.1"/>
    </source>
</evidence>
<dbReference type="EMBL" id="JANAVB010032220">
    <property type="protein sequence ID" value="KAJ6810772.1"/>
    <property type="molecule type" value="Genomic_DNA"/>
</dbReference>
<evidence type="ECO:0000256" key="1">
    <source>
        <dbReference type="SAM" id="Phobius"/>
    </source>
</evidence>
<protein>
    <recommendedName>
        <fullName evidence="2">DUF7755 domain-containing protein</fullName>
    </recommendedName>
</protein>
<accession>A0AAX6F2W7</accession>